<sequence length="85" mass="9305">MKINNFEFAEFIQDLTSWHERNVADLQLIVDKPEASISLGNGMPSIEAGSEKARGVRIGIILALSVLGKLPFSFAEEDDGDSCDH</sequence>
<reference evidence="1 2" key="1">
    <citation type="submission" date="2017-11" db="EMBL/GenBank/DDBJ databases">
        <title>The genome sequence of Pantoea rodasii DSM 26611.</title>
        <authorList>
            <person name="Gao J."/>
            <person name="Mao X."/>
            <person name="Sun J."/>
        </authorList>
    </citation>
    <scope>NUCLEOTIDE SEQUENCE [LARGE SCALE GENOMIC DNA]</scope>
    <source>
        <strain evidence="1 2">DSM 26611</strain>
    </source>
</reference>
<accession>A0A2M9WHL4</accession>
<organism evidence="1 2">
    <name type="scientific">Pantoea rodasii</name>
    <dbReference type="NCBI Taxonomy" id="1076549"/>
    <lineage>
        <taxon>Bacteria</taxon>
        <taxon>Pseudomonadati</taxon>
        <taxon>Pseudomonadota</taxon>
        <taxon>Gammaproteobacteria</taxon>
        <taxon>Enterobacterales</taxon>
        <taxon>Erwiniaceae</taxon>
        <taxon>Pantoea</taxon>
    </lineage>
</organism>
<keyword evidence="2" id="KW-1185">Reference proteome</keyword>
<proteinExistence type="predicted"/>
<evidence type="ECO:0000313" key="2">
    <source>
        <dbReference type="Proteomes" id="UP000232062"/>
    </source>
</evidence>
<dbReference type="AlphaFoldDB" id="A0A2M9WHL4"/>
<dbReference type="STRING" id="1076549.HA45_19415"/>
<dbReference type="OrthoDB" id="6904426at2"/>
<comment type="caution">
    <text evidence="1">The sequence shown here is derived from an EMBL/GenBank/DDBJ whole genome shotgun (WGS) entry which is preliminary data.</text>
</comment>
<dbReference type="EMBL" id="PIQI01000009">
    <property type="protein sequence ID" value="PJZ06989.1"/>
    <property type="molecule type" value="Genomic_DNA"/>
</dbReference>
<protein>
    <submittedName>
        <fullName evidence="1">Uncharacterized protein</fullName>
    </submittedName>
</protein>
<dbReference type="Proteomes" id="UP000232062">
    <property type="component" value="Unassembled WGS sequence"/>
</dbReference>
<dbReference type="RefSeq" id="WP_100700263.1">
    <property type="nucleotide sequence ID" value="NZ_MLFP01000019.1"/>
</dbReference>
<gene>
    <name evidence="1" type="ORF">PRCB_02960</name>
</gene>
<name>A0A2M9WHL4_9GAMM</name>
<evidence type="ECO:0000313" key="1">
    <source>
        <dbReference type="EMBL" id="PJZ06989.1"/>
    </source>
</evidence>